<dbReference type="AlphaFoldDB" id="A0A086MR92"/>
<dbReference type="Proteomes" id="UP000029095">
    <property type="component" value="Unassembled WGS sequence"/>
</dbReference>
<evidence type="ECO:0000256" key="3">
    <source>
        <dbReference type="ARBA" id="ARBA00022833"/>
    </source>
</evidence>
<dbReference type="PROSITE" id="PS51891">
    <property type="entry name" value="CENP_V_GFA"/>
    <property type="match status" value="1"/>
</dbReference>
<dbReference type="InterPro" id="IPR011057">
    <property type="entry name" value="Mss4-like_sf"/>
</dbReference>
<organism evidence="6 7">
    <name type="scientific">Streptomyces mutabilis</name>
    <dbReference type="NCBI Taxonomy" id="67332"/>
    <lineage>
        <taxon>Bacteria</taxon>
        <taxon>Bacillati</taxon>
        <taxon>Actinomycetota</taxon>
        <taxon>Actinomycetes</taxon>
        <taxon>Kitasatosporales</taxon>
        <taxon>Streptomycetaceae</taxon>
        <taxon>Streptomyces</taxon>
    </lineage>
</organism>
<keyword evidence="2" id="KW-0479">Metal-binding</keyword>
<evidence type="ECO:0000313" key="7">
    <source>
        <dbReference type="Proteomes" id="UP000029095"/>
    </source>
</evidence>
<feature type="domain" description="CENP-V/GFA" evidence="5">
    <location>
        <begin position="14"/>
        <end position="132"/>
    </location>
</feature>
<evidence type="ECO:0000256" key="4">
    <source>
        <dbReference type="ARBA" id="ARBA00023239"/>
    </source>
</evidence>
<dbReference type="PANTHER" id="PTHR33337">
    <property type="entry name" value="GFA DOMAIN-CONTAINING PROTEIN"/>
    <property type="match status" value="1"/>
</dbReference>
<dbReference type="Gene3D" id="3.90.1590.10">
    <property type="entry name" value="glutathione-dependent formaldehyde- activating enzyme (gfa)"/>
    <property type="match status" value="1"/>
</dbReference>
<evidence type="ECO:0000259" key="5">
    <source>
        <dbReference type="PROSITE" id="PS51891"/>
    </source>
</evidence>
<keyword evidence="3" id="KW-0862">Zinc</keyword>
<dbReference type="Pfam" id="PF04828">
    <property type="entry name" value="GFA"/>
    <property type="match status" value="1"/>
</dbReference>
<comment type="caution">
    <text evidence="6">The sequence shown here is derived from an EMBL/GenBank/DDBJ whole genome shotgun (WGS) entry which is preliminary data.</text>
</comment>
<evidence type="ECO:0000313" key="6">
    <source>
        <dbReference type="EMBL" id="KFG71410.1"/>
    </source>
</evidence>
<evidence type="ECO:0000256" key="1">
    <source>
        <dbReference type="ARBA" id="ARBA00005495"/>
    </source>
</evidence>
<evidence type="ECO:0000256" key="2">
    <source>
        <dbReference type="ARBA" id="ARBA00022723"/>
    </source>
</evidence>
<comment type="similarity">
    <text evidence="1">Belongs to the Gfa family.</text>
</comment>
<reference evidence="6 7" key="1">
    <citation type="submission" date="2014-05" db="EMBL/GenBank/DDBJ databases">
        <title>Complete genome sequence of the Streptomyces mutabilis TRM45540.</title>
        <authorList>
            <person name="Luo X."/>
            <person name="Zhang L."/>
        </authorList>
    </citation>
    <scope>NUCLEOTIDE SEQUENCE [LARGE SCALE GENOMIC DNA]</scope>
    <source>
        <strain evidence="6 7">TRM45540</strain>
    </source>
</reference>
<dbReference type="EMBL" id="JNFQ01000007">
    <property type="protein sequence ID" value="KFG71410.1"/>
    <property type="molecule type" value="Genomic_DNA"/>
</dbReference>
<dbReference type="STRING" id="1915400.FM21_34570"/>
<proteinExistence type="inferred from homology"/>
<keyword evidence="7" id="KW-1185">Reference proteome</keyword>
<gene>
    <name evidence="6" type="ORF">FM21_34570</name>
</gene>
<name>A0A086MR92_9ACTN</name>
<keyword evidence="4" id="KW-0456">Lyase</keyword>
<sequence length="144" mass="15517">MNATPDIVAAAQERSGGCLCGKIRFTVKGEAVYPHTCSCRHCKKLGGGPMMWWAGFAPENVTWTGGVEPTWYTTFEGEAQRGFCPNCGSRLAAIDSDVPELGIVVTALDDTTGDDLVPVNQSFRDDAVHWLDQVPDTQKKSPVG</sequence>
<dbReference type="SUPFAM" id="SSF51316">
    <property type="entry name" value="Mss4-like"/>
    <property type="match status" value="1"/>
</dbReference>
<protein>
    <submittedName>
        <fullName evidence="6">Glutathione-dependent formaldehyde-activating protein</fullName>
    </submittedName>
</protein>
<dbReference type="PANTHER" id="PTHR33337:SF40">
    <property type="entry name" value="CENP-V_GFA DOMAIN-CONTAINING PROTEIN-RELATED"/>
    <property type="match status" value="1"/>
</dbReference>
<dbReference type="RefSeq" id="WP_043385827.1">
    <property type="nucleotide sequence ID" value="NZ_KN039950.1"/>
</dbReference>
<dbReference type="GO" id="GO:0016846">
    <property type="term" value="F:carbon-sulfur lyase activity"/>
    <property type="evidence" value="ECO:0007669"/>
    <property type="project" value="InterPro"/>
</dbReference>
<dbReference type="GO" id="GO:0046872">
    <property type="term" value="F:metal ion binding"/>
    <property type="evidence" value="ECO:0007669"/>
    <property type="project" value="UniProtKB-KW"/>
</dbReference>
<dbReference type="InterPro" id="IPR006913">
    <property type="entry name" value="CENP-V/GFA"/>
</dbReference>
<dbReference type="HOGENOM" id="CLU_055491_6_2_11"/>
<accession>A0A086MR92</accession>